<reference evidence="1" key="2">
    <citation type="journal article" date="2015" name="Fish Shellfish Immunol.">
        <title>Early steps in the European eel (Anguilla anguilla)-Vibrio vulnificus interaction in the gills: Role of the RtxA13 toxin.</title>
        <authorList>
            <person name="Callol A."/>
            <person name="Pajuelo D."/>
            <person name="Ebbesson L."/>
            <person name="Teles M."/>
            <person name="MacKenzie S."/>
            <person name="Amaro C."/>
        </authorList>
    </citation>
    <scope>NUCLEOTIDE SEQUENCE</scope>
</reference>
<sequence length="26" mass="2951">MNICDRLSFSSDCFLCGVHCVMKVQD</sequence>
<accession>A0A0E9QQZ3</accession>
<protein>
    <submittedName>
        <fullName evidence="1">Uncharacterized protein</fullName>
    </submittedName>
</protein>
<reference evidence="1" key="1">
    <citation type="submission" date="2014-11" db="EMBL/GenBank/DDBJ databases">
        <authorList>
            <person name="Amaro Gonzalez C."/>
        </authorList>
    </citation>
    <scope>NUCLEOTIDE SEQUENCE</scope>
</reference>
<proteinExistence type="predicted"/>
<dbReference type="AlphaFoldDB" id="A0A0E9QQZ3"/>
<organism evidence="1">
    <name type="scientific">Anguilla anguilla</name>
    <name type="common">European freshwater eel</name>
    <name type="synonym">Muraena anguilla</name>
    <dbReference type="NCBI Taxonomy" id="7936"/>
    <lineage>
        <taxon>Eukaryota</taxon>
        <taxon>Metazoa</taxon>
        <taxon>Chordata</taxon>
        <taxon>Craniata</taxon>
        <taxon>Vertebrata</taxon>
        <taxon>Euteleostomi</taxon>
        <taxon>Actinopterygii</taxon>
        <taxon>Neopterygii</taxon>
        <taxon>Teleostei</taxon>
        <taxon>Anguilliformes</taxon>
        <taxon>Anguillidae</taxon>
        <taxon>Anguilla</taxon>
    </lineage>
</organism>
<evidence type="ECO:0000313" key="1">
    <source>
        <dbReference type="EMBL" id="JAH18887.1"/>
    </source>
</evidence>
<name>A0A0E9QQZ3_ANGAN</name>
<dbReference type="EMBL" id="GBXM01089690">
    <property type="protein sequence ID" value="JAH18887.1"/>
    <property type="molecule type" value="Transcribed_RNA"/>
</dbReference>